<dbReference type="KEGG" id="tmc:LMI_2370"/>
<evidence type="ECO:0000313" key="4">
    <source>
        <dbReference type="Proteomes" id="UP000032414"/>
    </source>
</evidence>
<evidence type="ECO:0000259" key="1">
    <source>
        <dbReference type="Pfam" id="PF01052"/>
    </source>
</evidence>
<evidence type="ECO:0000313" key="5">
    <source>
        <dbReference type="Proteomes" id="UP000182998"/>
    </source>
</evidence>
<dbReference type="EMBL" id="FMVN01000008">
    <property type="protein sequence ID" value="SCY47819.1"/>
    <property type="molecule type" value="Genomic_DNA"/>
</dbReference>
<dbReference type="Proteomes" id="UP000182998">
    <property type="component" value="Unassembled WGS sequence"/>
</dbReference>
<accession>A0A098GGN3</accession>
<dbReference type="AlphaFoldDB" id="A0A098GGN3"/>
<dbReference type="InterPro" id="IPR001543">
    <property type="entry name" value="FliN-like_C"/>
</dbReference>
<reference evidence="4" key="2">
    <citation type="submission" date="2014-09" db="EMBL/GenBank/DDBJ databases">
        <authorList>
            <person name="Gomez-Valero L."/>
        </authorList>
    </citation>
    <scope>NUCLEOTIDE SEQUENCE [LARGE SCALE GENOMIC DNA]</scope>
    <source>
        <strain evidence="4">ATCC33218</strain>
    </source>
</reference>
<evidence type="ECO:0000313" key="2">
    <source>
        <dbReference type="EMBL" id="CEG61638.1"/>
    </source>
</evidence>
<keyword evidence="3" id="KW-0966">Cell projection</keyword>
<organism evidence="2 4">
    <name type="scientific">Legionella micdadei</name>
    <name type="common">Tatlockia micdadei</name>
    <dbReference type="NCBI Taxonomy" id="451"/>
    <lineage>
        <taxon>Bacteria</taxon>
        <taxon>Pseudomonadati</taxon>
        <taxon>Pseudomonadota</taxon>
        <taxon>Gammaproteobacteria</taxon>
        <taxon>Legionellales</taxon>
        <taxon>Legionellaceae</taxon>
        <taxon>Legionella</taxon>
    </lineage>
</organism>
<dbReference type="EMBL" id="LN614830">
    <property type="protein sequence ID" value="CEG61638.1"/>
    <property type="molecule type" value="Genomic_DNA"/>
</dbReference>
<name>A0A098GGN3_LEGMI</name>
<dbReference type="RefSeq" id="WP_045099845.1">
    <property type="nucleotide sequence ID" value="NZ_CP020614.1"/>
</dbReference>
<dbReference type="Proteomes" id="UP000032414">
    <property type="component" value="Chromosome I"/>
</dbReference>
<dbReference type="Pfam" id="PF01052">
    <property type="entry name" value="FliMN_C"/>
    <property type="match status" value="1"/>
</dbReference>
<keyword evidence="5" id="KW-1185">Reference proteome</keyword>
<evidence type="ECO:0000313" key="3">
    <source>
        <dbReference type="EMBL" id="SCY47819.1"/>
    </source>
</evidence>
<gene>
    <name evidence="2" type="ORF">LMI_2370</name>
    <name evidence="3" type="ORF">SAMN02982997_01847</name>
</gene>
<sequence>MKKNAKPYRIINSIELQHLTHQFQEVLLHWNKTHFIEPIELEVSCCSEIYKFNETQLINDRNDSPIALIDQDYLPFLQKSIFGEVSYCLDQVSSEIFIRLLNDFLSMDSLQTTRNSTHYNEWIYPGSASLILTFSHNKGLFHLYLHPNWVLAHLQPQNSPTPLTGLELTLASKKLTLTIEFAAFRLPLGKLLNLQVGNIIKTDHALNKPLLVQYNNQTVCEGEIGRLLQHKSIQLTRS</sequence>
<protein>
    <submittedName>
        <fullName evidence="3">Type III flagellar switch regulator (C-ring) FliN C-term</fullName>
    </submittedName>
</protein>
<dbReference type="OrthoDB" id="5653393at2"/>
<dbReference type="Gene3D" id="2.30.330.10">
    <property type="entry name" value="SpoA-like"/>
    <property type="match status" value="1"/>
</dbReference>
<reference evidence="3 5" key="3">
    <citation type="submission" date="2016-10" db="EMBL/GenBank/DDBJ databases">
        <authorList>
            <person name="Varghese N."/>
            <person name="Submissions S."/>
        </authorList>
    </citation>
    <scope>NUCLEOTIDE SEQUENCE [LARGE SCALE GENOMIC DNA]</scope>
    <source>
        <strain evidence="3 5">ATCC 33218</strain>
    </source>
</reference>
<dbReference type="SUPFAM" id="SSF101801">
    <property type="entry name" value="Surface presentation of antigens (SPOA)"/>
    <property type="match status" value="1"/>
</dbReference>
<dbReference type="PATRIC" id="fig|451.8.peg.2911"/>
<reference evidence="2" key="1">
    <citation type="submission" date="2014-09" db="EMBL/GenBank/DDBJ databases">
        <authorList>
            <person name="GOMEZ-VALERO Laura"/>
        </authorList>
    </citation>
    <scope>NUCLEOTIDE SEQUENCE</scope>
    <source>
        <strain evidence="2">ATCC33218</strain>
    </source>
</reference>
<dbReference type="HOGENOM" id="CLU_1165348_0_0_6"/>
<dbReference type="InterPro" id="IPR036429">
    <property type="entry name" value="SpoA-like_sf"/>
</dbReference>
<feature type="domain" description="Flagellar motor switch protein FliN-like C-terminal" evidence="1">
    <location>
        <begin position="174"/>
        <end position="237"/>
    </location>
</feature>
<proteinExistence type="predicted"/>
<keyword evidence="3" id="KW-0969">Cilium</keyword>
<keyword evidence="3" id="KW-0282">Flagellum</keyword>
<dbReference type="STRING" id="451.B6N58_04310"/>